<name>A0A6G1JPV3_9PLEO</name>
<keyword evidence="2" id="KW-0472">Membrane</keyword>
<gene>
    <name evidence="3" type="ORF">K504DRAFT_508764</name>
</gene>
<dbReference type="AlphaFoldDB" id="A0A6G1JPV3"/>
<protein>
    <submittedName>
        <fullName evidence="3">Uncharacterized protein</fullName>
    </submittedName>
</protein>
<organism evidence="3 4">
    <name type="scientific">Pleomassaria siparia CBS 279.74</name>
    <dbReference type="NCBI Taxonomy" id="1314801"/>
    <lineage>
        <taxon>Eukaryota</taxon>
        <taxon>Fungi</taxon>
        <taxon>Dikarya</taxon>
        <taxon>Ascomycota</taxon>
        <taxon>Pezizomycotina</taxon>
        <taxon>Dothideomycetes</taxon>
        <taxon>Pleosporomycetidae</taxon>
        <taxon>Pleosporales</taxon>
        <taxon>Pleomassariaceae</taxon>
        <taxon>Pleomassaria</taxon>
    </lineage>
</organism>
<accession>A0A6G1JPV3</accession>
<feature type="region of interest" description="Disordered" evidence="1">
    <location>
        <begin position="131"/>
        <end position="153"/>
    </location>
</feature>
<proteinExistence type="predicted"/>
<evidence type="ECO:0000256" key="2">
    <source>
        <dbReference type="SAM" id="Phobius"/>
    </source>
</evidence>
<dbReference type="Proteomes" id="UP000799428">
    <property type="component" value="Unassembled WGS sequence"/>
</dbReference>
<evidence type="ECO:0000313" key="4">
    <source>
        <dbReference type="Proteomes" id="UP000799428"/>
    </source>
</evidence>
<evidence type="ECO:0000256" key="1">
    <source>
        <dbReference type="SAM" id="MobiDB-lite"/>
    </source>
</evidence>
<evidence type="ECO:0000313" key="3">
    <source>
        <dbReference type="EMBL" id="KAF2702649.1"/>
    </source>
</evidence>
<feature type="transmembrane region" description="Helical" evidence="2">
    <location>
        <begin position="86"/>
        <end position="109"/>
    </location>
</feature>
<keyword evidence="4" id="KW-1185">Reference proteome</keyword>
<keyword evidence="2" id="KW-1133">Transmembrane helix</keyword>
<sequence length="153" mass="16827">MAYVWLWDQEQSPRITRSLAVSQRSIRGINDIHNVARVLIWQTLPSLDPLTRPKPLSSVVFIDTHSFCRFSSSQPISTHSLHSSVIVIPVTAAAALTLIVVVAVALTAATIHIFPSASPGEHGVKRETLQHTIPGPTHHPNVKRFQVGSRGHR</sequence>
<reference evidence="3" key="1">
    <citation type="journal article" date="2020" name="Stud. Mycol.">
        <title>101 Dothideomycetes genomes: a test case for predicting lifestyles and emergence of pathogens.</title>
        <authorList>
            <person name="Haridas S."/>
            <person name="Albert R."/>
            <person name="Binder M."/>
            <person name="Bloem J."/>
            <person name="Labutti K."/>
            <person name="Salamov A."/>
            <person name="Andreopoulos B."/>
            <person name="Baker S."/>
            <person name="Barry K."/>
            <person name="Bills G."/>
            <person name="Bluhm B."/>
            <person name="Cannon C."/>
            <person name="Castanera R."/>
            <person name="Culley D."/>
            <person name="Daum C."/>
            <person name="Ezra D."/>
            <person name="Gonzalez J."/>
            <person name="Henrissat B."/>
            <person name="Kuo A."/>
            <person name="Liang C."/>
            <person name="Lipzen A."/>
            <person name="Lutzoni F."/>
            <person name="Magnuson J."/>
            <person name="Mondo S."/>
            <person name="Nolan M."/>
            <person name="Ohm R."/>
            <person name="Pangilinan J."/>
            <person name="Park H.-J."/>
            <person name="Ramirez L."/>
            <person name="Alfaro M."/>
            <person name="Sun H."/>
            <person name="Tritt A."/>
            <person name="Yoshinaga Y."/>
            <person name="Zwiers L.-H."/>
            <person name="Turgeon B."/>
            <person name="Goodwin S."/>
            <person name="Spatafora J."/>
            <person name="Crous P."/>
            <person name="Grigoriev I."/>
        </authorList>
    </citation>
    <scope>NUCLEOTIDE SEQUENCE</scope>
    <source>
        <strain evidence="3">CBS 279.74</strain>
    </source>
</reference>
<dbReference type="EMBL" id="MU005794">
    <property type="protein sequence ID" value="KAF2702649.1"/>
    <property type="molecule type" value="Genomic_DNA"/>
</dbReference>
<keyword evidence="2" id="KW-0812">Transmembrane</keyword>